<dbReference type="InterPro" id="IPR003340">
    <property type="entry name" value="B3_DNA-bd"/>
</dbReference>
<dbReference type="SMART" id="SM01019">
    <property type="entry name" value="B3"/>
    <property type="match status" value="2"/>
</dbReference>
<gene>
    <name evidence="8" type="ORF">NE237_015406</name>
</gene>
<dbReference type="SUPFAM" id="SSF101936">
    <property type="entry name" value="DNA-binding pseudobarrel domain"/>
    <property type="match status" value="2"/>
</dbReference>
<comment type="caution">
    <text evidence="8">The sequence shown here is derived from an EMBL/GenBank/DDBJ whole genome shotgun (WGS) entry which is preliminary data.</text>
</comment>
<dbReference type="Gene3D" id="2.40.330.10">
    <property type="entry name" value="DNA-binding pseudobarrel domain"/>
    <property type="match status" value="2"/>
</dbReference>
<reference evidence="8" key="1">
    <citation type="journal article" date="2023" name="Plant J.">
        <title>The genome of the king protea, Protea cynaroides.</title>
        <authorList>
            <person name="Chang J."/>
            <person name="Duong T.A."/>
            <person name="Schoeman C."/>
            <person name="Ma X."/>
            <person name="Roodt D."/>
            <person name="Barker N."/>
            <person name="Li Z."/>
            <person name="Van de Peer Y."/>
            <person name="Mizrachi E."/>
        </authorList>
    </citation>
    <scope>NUCLEOTIDE SEQUENCE</scope>
    <source>
        <tissue evidence="8">Young leaves</tissue>
    </source>
</reference>
<evidence type="ECO:0000256" key="6">
    <source>
        <dbReference type="SAM" id="MobiDB-lite"/>
    </source>
</evidence>
<dbReference type="EMBL" id="JAMYWD010000006">
    <property type="protein sequence ID" value="KAJ4968705.1"/>
    <property type="molecule type" value="Genomic_DNA"/>
</dbReference>
<dbReference type="Pfam" id="PF02362">
    <property type="entry name" value="B3"/>
    <property type="match status" value="2"/>
</dbReference>
<evidence type="ECO:0000256" key="4">
    <source>
        <dbReference type="ARBA" id="ARBA00023163"/>
    </source>
</evidence>
<evidence type="ECO:0000256" key="2">
    <source>
        <dbReference type="ARBA" id="ARBA00023015"/>
    </source>
</evidence>
<dbReference type="CDD" id="cd10017">
    <property type="entry name" value="B3_DNA"/>
    <property type="match status" value="2"/>
</dbReference>
<dbReference type="GO" id="GO:0005634">
    <property type="term" value="C:nucleus"/>
    <property type="evidence" value="ECO:0007669"/>
    <property type="project" value="UniProtKB-SubCell"/>
</dbReference>
<dbReference type="PANTHER" id="PTHR31920">
    <property type="entry name" value="B3 DOMAIN-CONTAINING"/>
    <property type="match status" value="1"/>
</dbReference>
<keyword evidence="5" id="KW-0539">Nucleus</keyword>
<evidence type="ECO:0000256" key="5">
    <source>
        <dbReference type="ARBA" id="ARBA00023242"/>
    </source>
</evidence>
<keyword evidence="3" id="KW-0238">DNA-binding</keyword>
<feature type="domain" description="TF-B3" evidence="7">
    <location>
        <begin position="206"/>
        <end position="300"/>
    </location>
</feature>
<organism evidence="8 9">
    <name type="scientific">Protea cynaroides</name>
    <dbReference type="NCBI Taxonomy" id="273540"/>
    <lineage>
        <taxon>Eukaryota</taxon>
        <taxon>Viridiplantae</taxon>
        <taxon>Streptophyta</taxon>
        <taxon>Embryophyta</taxon>
        <taxon>Tracheophyta</taxon>
        <taxon>Spermatophyta</taxon>
        <taxon>Magnoliopsida</taxon>
        <taxon>Proteales</taxon>
        <taxon>Proteaceae</taxon>
        <taxon>Protea</taxon>
    </lineage>
</organism>
<dbReference type="PROSITE" id="PS50863">
    <property type="entry name" value="B3"/>
    <property type="match status" value="2"/>
</dbReference>
<dbReference type="Proteomes" id="UP001141806">
    <property type="component" value="Unassembled WGS sequence"/>
</dbReference>
<dbReference type="InterPro" id="IPR015300">
    <property type="entry name" value="DNA-bd_pseudobarrel_sf"/>
</dbReference>
<keyword evidence="4" id="KW-0804">Transcription</keyword>
<evidence type="ECO:0000259" key="7">
    <source>
        <dbReference type="PROSITE" id="PS50863"/>
    </source>
</evidence>
<evidence type="ECO:0000256" key="1">
    <source>
        <dbReference type="ARBA" id="ARBA00004123"/>
    </source>
</evidence>
<evidence type="ECO:0000313" key="9">
    <source>
        <dbReference type="Proteomes" id="UP001141806"/>
    </source>
</evidence>
<dbReference type="PANTHER" id="PTHR31920:SF148">
    <property type="entry name" value="B3 DOMAIN-CONTAINING PROTEIN OS03G0621600"/>
    <property type="match status" value="1"/>
</dbReference>
<protein>
    <recommendedName>
        <fullName evidence="7">TF-B3 domain-containing protein</fullName>
    </recommendedName>
</protein>
<evidence type="ECO:0000256" key="3">
    <source>
        <dbReference type="ARBA" id="ARBA00023125"/>
    </source>
</evidence>
<dbReference type="AlphaFoldDB" id="A0A9Q0KE03"/>
<feature type="domain" description="TF-B3" evidence="7">
    <location>
        <begin position="6"/>
        <end position="99"/>
    </location>
</feature>
<proteinExistence type="predicted"/>
<accession>A0A9Q0KE03</accession>
<keyword evidence="9" id="KW-1185">Reference proteome</keyword>
<keyword evidence="2" id="KW-0805">Transcription regulation</keyword>
<evidence type="ECO:0000313" key="8">
    <source>
        <dbReference type="EMBL" id="KAJ4968705.1"/>
    </source>
</evidence>
<comment type="subcellular location">
    <subcellularLocation>
        <location evidence="1">Nucleus</location>
    </subcellularLocation>
</comment>
<dbReference type="InterPro" id="IPR050655">
    <property type="entry name" value="Plant_B3_domain"/>
</dbReference>
<feature type="compositionally biased region" description="Basic and acidic residues" evidence="6">
    <location>
        <begin position="162"/>
        <end position="172"/>
    </location>
</feature>
<feature type="region of interest" description="Disordered" evidence="6">
    <location>
        <begin position="162"/>
        <end position="186"/>
    </location>
</feature>
<dbReference type="OrthoDB" id="1666376at2759"/>
<dbReference type="GO" id="GO:0003677">
    <property type="term" value="F:DNA binding"/>
    <property type="evidence" value="ECO:0007669"/>
    <property type="project" value="UniProtKB-KW"/>
</dbReference>
<name>A0A9Q0KE03_9MAGN</name>
<sequence>MGTRPTYSFFKILPADFTEELKIPPAFAKQLDGKLPGEFLLRSHTEKSWSVKVENIAKDTFFRHGWQTFVMDHSLESGDFIVFNYIGNSHFYVQIFGRHGCEKHVRFSSERNYGKEKAMESYQQTTSRRINPASVLFDKDRDIQFNENKLKMPKAHEVEADCFEKESRDGQDKNPNTPANYPPGTHETRMKFVAQGARDFKSHYPFFQVKISQTYARSGCVNIESNFVKCFLKDGRQDVRLQLSDGRNWTVNCIRKRNVGVITRGWKEFIKNNNVQEGNICAFELIEKKDILLRVSIFSG</sequence>